<dbReference type="Pfam" id="PF01476">
    <property type="entry name" value="LysM"/>
    <property type="match status" value="1"/>
</dbReference>
<feature type="domain" description="LysM" evidence="2">
    <location>
        <begin position="108"/>
        <end position="151"/>
    </location>
</feature>
<organism evidence="4 5">
    <name type="scientific">Sphingomonas kyeonggiensis</name>
    <dbReference type="NCBI Taxonomy" id="1268553"/>
    <lineage>
        <taxon>Bacteria</taxon>
        <taxon>Pseudomonadati</taxon>
        <taxon>Pseudomonadota</taxon>
        <taxon>Alphaproteobacteria</taxon>
        <taxon>Sphingomonadales</taxon>
        <taxon>Sphingomonadaceae</taxon>
        <taxon>Sphingomonas</taxon>
    </lineage>
</organism>
<dbReference type="AlphaFoldDB" id="A0A7W6JYN9"/>
<dbReference type="InterPro" id="IPR018392">
    <property type="entry name" value="LysM"/>
</dbReference>
<comment type="caution">
    <text evidence="4">The sequence shown here is derived from an EMBL/GenBank/DDBJ whole genome shotgun (WGS) entry which is preliminary data.</text>
</comment>
<evidence type="ECO:0000313" key="4">
    <source>
        <dbReference type="EMBL" id="MBB4100865.1"/>
    </source>
</evidence>
<feature type="domain" description="Type VII secretion system protein EssD-like" evidence="3">
    <location>
        <begin position="201"/>
        <end position="321"/>
    </location>
</feature>
<reference evidence="4 5" key="1">
    <citation type="submission" date="2020-08" db="EMBL/GenBank/DDBJ databases">
        <title>Genomic Encyclopedia of Type Strains, Phase IV (KMG-IV): sequencing the most valuable type-strain genomes for metagenomic binning, comparative biology and taxonomic classification.</title>
        <authorList>
            <person name="Goeker M."/>
        </authorList>
    </citation>
    <scope>NUCLEOTIDE SEQUENCE [LARGE SCALE GENOMIC DNA]</scope>
    <source>
        <strain evidence="4 5">DSM 101806</strain>
    </source>
</reference>
<accession>A0A7W6JYN9</accession>
<dbReference type="SUPFAM" id="SSF54106">
    <property type="entry name" value="LysM domain"/>
    <property type="match status" value="1"/>
</dbReference>
<dbReference type="EMBL" id="JACIEH010000004">
    <property type="protein sequence ID" value="MBB4100865.1"/>
    <property type="molecule type" value="Genomic_DNA"/>
</dbReference>
<dbReference type="InterPro" id="IPR044927">
    <property type="entry name" value="Endonuclea_NS_2"/>
</dbReference>
<evidence type="ECO:0000259" key="2">
    <source>
        <dbReference type="Pfam" id="PF01476"/>
    </source>
</evidence>
<dbReference type="Pfam" id="PF13930">
    <property type="entry name" value="Endonuclea_NS_2"/>
    <property type="match status" value="1"/>
</dbReference>
<feature type="region of interest" description="Disordered" evidence="1">
    <location>
        <begin position="227"/>
        <end position="248"/>
    </location>
</feature>
<dbReference type="InterPro" id="IPR036779">
    <property type="entry name" value="LysM_dom_sf"/>
</dbReference>
<dbReference type="RefSeq" id="WP_246426305.1">
    <property type="nucleotide sequence ID" value="NZ_JACIEH010000004.1"/>
</dbReference>
<keyword evidence="5" id="KW-1185">Reference proteome</keyword>
<dbReference type="Gene3D" id="3.10.350.10">
    <property type="entry name" value="LysM domain"/>
    <property type="match status" value="1"/>
</dbReference>
<evidence type="ECO:0008006" key="6">
    <source>
        <dbReference type="Google" id="ProtNLM"/>
    </source>
</evidence>
<evidence type="ECO:0000259" key="3">
    <source>
        <dbReference type="Pfam" id="PF13930"/>
    </source>
</evidence>
<dbReference type="Proteomes" id="UP000557392">
    <property type="component" value="Unassembled WGS sequence"/>
</dbReference>
<gene>
    <name evidence="4" type="ORF">GGR46_004454</name>
</gene>
<evidence type="ECO:0000313" key="5">
    <source>
        <dbReference type="Proteomes" id="UP000557392"/>
    </source>
</evidence>
<dbReference type="CDD" id="cd00118">
    <property type="entry name" value="LysM"/>
    <property type="match status" value="1"/>
</dbReference>
<evidence type="ECO:0000256" key="1">
    <source>
        <dbReference type="SAM" id="MobiDB-lite"/>
    </source>
</evidence>
<sequence length="338" mass="39473">MALSRSNSGKVENGFSIYLRTGYRAPPGVELKFNPWHDSENGRFTFVGQGRYYPNGYAAQDVPQRDREAAAKDIRDAYGGRRQPSYRDPYVPDRSDLGPWHPKNWRVYVARPGDSLAKIARTRRWLTVEYLARFNRIPRGKLRIGQMLMLPTQQYLDEERDAQQRYYALRLYMATHGGRLPPNAARPPSLEEQARATYRHIIKNGYDFELDFVDRFKRVTGILARNREQRRSGTTQRNSGKPDRLATDHGGHVIARRFNGPRDWFNHFAQDGSFNLGPYAKLEREWDRAMDAGHIVRVDIQASYEGRSRRPSTIVARYWIDGESHIRRFPNARWEETR</sequence>
<name>A0A7W6JYN9_9SPHN</name>
<proteinExistence type="predicted"/>
<protein>
    <recommendedName>
        <fullName evidence="6">LysM domain-containing protein</fullName>
    </recommendedName>
</protein>